<name>A0A7X5UWS5_9SPHN</name>
<keyword evidence="2" id="KW-0812">Transmembrane</keyword>
<dbReference type="EC" id="1.3.8.7" evidence="5"/>
<dbReference type="PANTHER" id="PTHR43884:SF12">
    <property type="entry name" value="ISOVALERYL-COA DEHYDROGENASE, MITOCHONDRIAL-RELATED"/>
    <property type="match status" value="1"/>
</dbReference>
<evidence type="ECO:0000256" key="2">
    <source>
        <dbReference type="SAM" id="Phobius"/>
    </source>
</evidence>
<dbReference type="Gene3D" id="1.10.540.10">
    <property type="entry name" value="Acyl-CoA dehydrogenase/oxidase, N-terminal domain"/>
    <property type="match status" value="1"/>
</dbReference>
<dbReference type="InterPro" id="IPR009100">
    <property type="entry name" value="AcylCoA_DH/oxidase_NM_dom_sf"/>
</dbReference>
<dbReference type="AlphaFoldDB" id="A0A7X5UWS5"/>
<feature type="domain" description="Acyl-CoA dehydrogenase/oxidase N-terminal" evidence="3">
    <location>
        <begin position="16"/>
        <end position="94"/>
    </location>
</feature>
<dbReference type="InterPro" id="IPR013786">
    <property type="entry name" value="AcylCoA_DH/ox_N"/>
</dbReference>
<dbReference type="Gene3D" id="2.40.110.10">
    <property type="entry name" value="Butyryl-CoA Dehydrogenase, subunit A, domain 2"/>
    <property type="match status" value="1"/>
</dbReference>
<feature type="domain" description="Acyl-CoA dehydrogenase C-terminal" evidence="4">
    <location>
        <begin position="245"/>
        <end position="353"/>
    </location>
</feature>
<dbReference type="PIRSF" id="PIRSF016578">
    <property type="entry name" value="HsaA"/>
    <property type="match status" value="1"/>
</dbReference>
<accession>A0A7X5UWS5</accession>
<keyword evidence="6" id="KW-1185">Reference proteome</keyword>
<evidence type="ECO:0000259" key="4">
    <source>
        <dbReference type="Pfam" id="PF08028"/>
    </source>
</evidence>
<sequence>MEGKLMPRDWIAEAQAIATEIAAHAERHDAEESFVAEGYARLKEAGFFKALVPEALGGGGAGFADVCGAIRVLGAVCGSTALAFSMHTHLVAAAAWRLKHQGAPTEGLLRRVAAEELVLVSSGGSDWLESAGTAEKVEGGFRITARKPFSSGCELGDLLMTSAVYDDPEAGPIVLHFGVPLRAEGVTITDSWHVLGMRGTGSHDLMLDRVFVADAAISGRRPQGKWHMLFHVIGMIAFAAIYSAYMGVADGARRRALEIARTRRPDSHLLQRIGEMENAHAAADMAMREMIAIAVDGEPGLATTSRAMTCRTLLGDATIGTVSRAMDVAGGAGFYRKVGLERALRDVQGARFHPLQREPQHALAARVALGLDIDG</sequence>
<dbReference type="Pfam" id="PF08028">
    <property type="entry name" value="Acyl-CoA_dh_2"/>
    <property type="match status" value="1"/>
</dbReference>
<dbReference type="GO" id="GO:0006552">
    <property type="term" value="P:L-leucine catabolic process"/>
    <property type="evidence" value="ECO:0007669"/>
    <property type="project" value="TreeGrafter"/>
</dbReference>
<feature type="transmembrane region" description="Helical" evidence="2">
    <location>
        <begin position="228"/>
        <end position="248"/>
    </location>
</feature>
<dbReference type="Proteomes" id="UP000564677">
    <property type="component" value="Unassembled WGS sequence"/>
</dbReference>
<dbReference type="InterPro" id="IPR037069">
    <property type="entry name" value="AcylCoA_DH/ox_N_sf"/>
</dbReference>
<keyword evidence="2" id="KW-0472">Membrane</keyword>
<protein>
    <submittedName>
        <fullName evidence="5">Acyl-CoA dehydrogenase</fullName>
        <ecNumber evidence="5">1.3.8.7</ecNumber>
    </submittedName>
</protein>
<keyword evidence="1 5" id="KW-0560">Oxidoreductase</keyword>
<evidence type="ECO:0000313" key="5">
    <source>
        <dbReference type="EMBL" id="NIJ63325.1"/>
    </source>
</evidence>
<dbReference type="PANTHER" id="PTHR43884">
    <property type="entry name" value="ACYL-COA DEHYDROGENASE"/>
    <property type="match status" value="1"/>
</dbReference>
<dbReference type="GO" id="GO:0070991">
    <property type="term" value="F:medium-chain fatty acyl-CoA dehydrogenase activity"/>
    <property type="evidence" value="ECO:0007669"/>
    <property type="project" value="UniProtKB-EC"/>
</dbReference>
<organism evidence="5 6">
    <name type="scientific">Sphingomonas leidyi</name>
    <dbReference type="NCBI Taxonomy" id="68569"/>
    <lineage>
        <taxon>Bacteria</taxon>
        <taxon>Pseudomonadati</taxon>
        <taxon>Pseudomonadota</taxon>
        <taxon>Alphaproteobacteria</taxon>
        <taxon>Sphingomonadales</taxon>
        <taxon>Sphingomonadaceae</taxon>
        <taxon>Sphingomonas</taxon>
    </lineage>
</organism>
<dbReference type="Pfam" id="PF02771">
    <property type="entry name" value="Acyl-CoA_dh_N"/>
    <property type="match status" value="1"/>
</dbReference>
<dbReference type="GO" id="GO:0050660">
    <property type="term" value="F:flavin adenine dinucleotide binding"/>
    <property type="evidence" value="ECO:0007669"/>
    <property type="project" value="InterPro"/>
</dbReference>
<evidence type="ECO:0000313" key="6">
    <source>
        <dbReference type="Proteomes" id="UP000564677"/>
    </source>
</evidence>
<evidence type="ECO:0000256" key="1">
    <source>
        <dbReference type="ARBA" id="ARBA00023002"/>
    </source>
</evidence>
<dbReference type="SUPFAM" id="SSF56645">
    <property type="entry name" value="Acyl-CoA dehydrogenase NM domain-like"/>
    <property type="match status" value="1"/>
</dbReference>
<dbReference type="EMBL" id="JAASQV010000001">
    <property type="protein sequence ID" value="NIJ63325.1"/>
    <property type="molecule type" value="Genomic_DNA"/>
</dbReference>
<dbReference type="RefSeq" id="WP_208413357.1">
    <property type="nucleotide sequence ID" value="NZ_JAASQV010000001.1"/>
</dbReference>
<proteinExistence type="predicted"/>
<reference evidence="5 6" key="1">
    <citation type="submission" date="2020-03" db="EMBL/GenBank/DDBJ databases">
        <title>Genomic Encyclopedia of Type Strains, Phase IV (KMG-IV): sequencing the most valuable type-strain genomes for metagenomic binning, comparative biology and taxonomic classification.</title>
        <authorList>
            <person name="Goeker M."/>
        </authorList>
    </citation>
    <scope>NUCLEOTIDE SEQUENCE [LARGE SCALE GENOMIC DNA]</scope>
    <source>
        <strain evidence="5 6">DSM 4733</strain>
    </source>
</reference>
<gene>
    <name evidence="5" type="ORF">FHR20_000256</name>
</gene>
<dbReference type="InterPro" id="IPR013107">
    <property type="entry name" value="Acyl-CoA_DH_C"/>
</dbReference>
<dbReference type="GO" id="GO:0008470">
    <property type="term" value="F:3-methylbutanoyl-CoA dehydrogenase activity"/>
    <property type="evidence" value="ECO:0007669"/>
    <property type="project" value="TreeGrafter"/>
</dbReference>
<keyword evidence="2" id="KW-1133">Transmembrane helix</keyword>
<dbReference type="InterPro" id="IPR046373">
    <property type="entry name" value="Acyl-CoA_Oxase/DH_mid-dom_sf"/>
</dbReference>
<evidence type="ECO:0000259" key="3">
    <source>
        <dbReference type="Pfam" id="PF02771"/>
    </source>
</evidence>
<dbReference type="Gene3D" id="1.20.140.10">
    <property type="entry name" value="Butyryl-CoA Dehydrogenase, subunit A, domain 3"/>
    <property type="match status" value="1"/>
</dbReference>
<dbReference type="SUPFAM" id="SSF47203">
    <property type="entry name" value="Acyl-CoA dehydrogenase C-terminal domain-like"/>
    <property type="match status" value="1"/>
</dbReference>
<dbReference type="InterPro" id="IPR036250">
    <property type="entry name" value="AcylCo_DH-like_C"/>
</dbReference>
<comment type="caution">
    <text evidence="5">The sequence shown here is derived from an EMBL/GenBank/DDBJ whole genome shotgun (WGS) entry which is preliminary data.</text>
</comment>